<protein>
    <submittedName>
        <fullName evidence="3">Uncharacterized protein</fullName>
    </submittedName>
</protein>
<feature type="compositionally biased region" description="Polar residues" evidence="1">
    <location>
        <begin position="324"/>
        <end position="351"/>
    </location>
</feature>
<evidence type="ECO:0000256" key="2">
    <source>
        <dbReference type="SAM" id="Phobius"/>
    </source>
</evidence>
<gene>
    <name evidence="3" type="ORF">TRSC58_05309</name>
</gene>
<dbReference type="Proteomes" id="UP000031737">
    <property type="component" value="Unassembled WGS sequence"/>
</dbReference>
<dbReference type="OrthoDB" id="250037at2759"/>
<feature type="transmembrane region" description="Helical" evidence="2">
    <location>
        <begin position="6"/>
        <end position="27"/>
    </location>
</feature>
<name>A0A061IWG5_TRYRA</name>
<keyword evidence="2" id="KW-0812">Transmembrane</keyword>
<dbReference type="VEuPathDB" id="TriTrypDB:TRSC58_05309"/>
<proteinExistence type="predicted"/>
<evidence type="ECO:0000313" key="4">
    <source>
        <dbReference type="Proteomes" id="UP000031737"/>
    </source>
</evidence>
<keyword evidence="4" id="KW-1185">Reference proteome</keyword>
<reference evidence="3 4" key="1">
    <citation type="submission" date="2013-07" db="EMBL/GenBank/DDBJ databases">
        <authorList>
            <person name="Stoco P.H."/>
            <person name="Wagner G."/>
            <person name="Gerber A."/>
            <person name="Zaha A."/>
            <person name="Thompson C."/>
            <person name="Bartholomeu D.C."/>
            <person name="Luckemeyer D.D."/>
            <person name="Bahia D."/>
            <person name="Loreto E."/>
            <person name="Prestes E.B."/>
            <person name="Lima F.M."/>
            <person name="Rodrigues-Luiz G."/>
            <person name="Vallejo G.A."/>
            <person name="Filho J.F."/>
            <person name="Monteiro K.M."/>
            <person name="Tyler K.M."/>
            <person name="de Almeida L.G."/>
            <person name="Ortiz M.F."/>
            <person name="Siervo M.A."/>
            <person name="de Moraes M.H."/>
            <person name="Cunha O.L."/>
            <person name="Mendonca-Neto R."/>
            <person name="Silva R."/>
            <person name="Teixeira S.M."/>
            <person name="Murta S.M."/>
            <person name="Sincero T.C."/>
            <person name="Mendes T.A."/>
            <person name="Urmenyi T.P."/>
            <person name="Silva V.G."/>
            <person name="da Rocha W.D."/>
            <person name="Andersson B."/>
            <person name="Romanha A.J."/>
            <person name="Steindel M."/>
            <person name="de Vasconcelos A.T."/>
            <person name="Grisard E.C."/>
        </authorList>
    </citation>
    <scope>NUCLEOTIDE SEQUENCE [LARGE SCALE GENOMIC DNA]</scope>
    <source>
        <strain evidence="3 4">SC58</strain>
    </source>
</reference>
<feature type="region of interest" description="Disordered" evidence="1">
    <location>
        <begin position="256"/>
        <end position="276"/>
    </location>
</feature>
<comment type="caution">
    <text evidence="3">The sequence shown here is derived from an EMBL/GenBank/DDBJ whole genome shotgun (WGS) entry which is preliminary data.</text>
</comment>
<organism evidence="3 4">
    <name type="scientific">Trypanosoma rangeli SC58</name>
    <dbReference type="NCBI Taxonomy" id="429131"/>
    <lineage>
        <taxon>Eukaryota</taxon>
        <taxon>Discoba</taxon>
        <taxon>Euglenozoa</taxon>
        <taxon>Kinetoplastea</taxon>
        <taxon>Metakinetoplastina</taxon>
        <taxon>Trypanosomatida</taxon>
        <taxon>Trypanosomatidae</taxon>
        <taxon>Trypanosoma</taxon>
        <taxon>Herpetosoma</taxon>
    </lineage>
</organism>
<dbReference type="AlphaFoldDB" id="A0A061IWG5"/>
<evidence type="ECO:0000256" key="1">
    <source>
        <dbReference type="SAM" id="MobiDB-lite"/>
    </source>
</evidence>
<feature type="compositionally biased region" description="Low complexity" evidence="1">
    <location>
        <begin position="300"/>
        <end position="318"/>
    </location>
</feature>
<sequence length="362" mass="40768">MKYGGGVLFIGACFFFSSHFPFVLLALMDRATLGLGLSRLKEENMLVEGIPLRVKLGQNALDAVTLLQIGKGISGVEPVLKSTRSVLEKTRTVALQRSGSANRECEHEALLYAARRRAGMEAFFIREDVFHEFQEAYLDIVEEERIARHDINYLHAEIKKHAAEVRRAEYFMSTKCVFARFTVEEEAREKKVKMLQEYVGFLTALRFVEEEERLEAIRKAKQRRHGTLQQTVAQPKPQSLLGKLGGMTNLFGLQQATHHQGRPQYAPQDSSPAAQARPYSLPDAYLEYRQQRQQQMSSTGFYASAPSGGSSSYGTGFAPHVQPAPQNSFEPQFQPVSQPQWPSTGWTSFSQGEPGRNHYYGL</sequence>
<keyword evidence="2" id="KW-1133">Transmembrane helix</keyword>
<evidence type="ECO:0000313" key="3">
    <source>
        <dbReference type="EMBL" id="ESL07009.1"/>
    </source>
</evidence>
<dbReference type="EMBL" id="AUPL01005309">
    <property type="protein sequence ID" value="ESL07009.1"/>
    <property type="molecule type" value="Genomic_DNA"/>
</dbReference>
<accession>A0A061IWG5</accession>
<feature type="region of interest" description="Disordered" evidence="1">
    <location>
        <begin position="296"/>
        <end position="362"/>
    </location>
</feature>
<keyword evidence="2" id="KW-0472">Membrane</keyword>